<evidence type="ECO:0008006" key="3">
    <source>
        <dbReference type="Google" id="ProtNLM"/>
    </source>
</evidence>
<dbReference type="AlphaFoldDB" id="A0A495D2C1"/>
<dbReference type="Pfam" id="PF20043">
    <property type="entry name" value="DUF6445"/>
    <property type="match status" value="1"/>
</dbReference>
<accession>A0A495D2C1</accession>
<dbReference type="Proteomes" id="UP000273675">
    <property type="component" value="Unassembled WGS sequence"/>
</dbReference>
<evidence type="ECO:0000313" key="1">
    <source>
        <dbReference type="EMBL" id="RKQ95686.1"/>
    </source>
</evidence>
<dbReference type="InterPro" id="IPR045617">
    <property type="entry name" value="DUF6445"/>
</dbReference>
<evidence type="ECO:0000313" key="2">
    <source>
        <dbReference type="Proteomes" id="UP000273675"/>
    </source>
</evidence>
<dbReference type="EMBL" id="RBIM01000006">
    <property type="protein sequence ID" value="RKQ95686.1"/>
    <property type="molecule type" value="Genomic_DNA"/>
</dbReference>
<name>A0A495D2C1_9PROT</name>
<gene>
    <name evidence="1" type="ORF">C7435_2792</name>
</gene>
<sequence>MHMTHIIIDDFLPEPERVRQAALSLAYPPRPERASYPGRNAATALNLDGIEQLVGQIVHERVAPAPQSSHAVPRLALDGDGSRASVHIDFNHWSAMIFLTRPEHCVGGTHFFRHRATGWDRAPVFPGEAEAKGFKNADDAVRSILAADQQDRSKWEETMIAPMRYNRIVLFRGYMWHDAGVSFGDTPENGRLILPLFFENTEVG</sequence>
<reference evidence="1 2" key="1">
    <citation type="submission" date="2018-10" db="EMBL/GenBank/DDBJ databases">
        <title>Genomic Encyclopedia of Type Strains, Phase IV (KMG-IV): sequencing the most valuable type-strain genomes for metagenomic binning, comparative biology and taxonomic classification.</title>
        <authorList>
            <person name="Goeker M."/>
        </authorList>
    </citation>
    <scope>NUCLEOTIDE SEQUENCE [LARGE SCALE GENOMIC DNA]</scope>
    <source>
        <strain evidence="1 2">DSM 4734</strain>
    </source>
</reference>
<protein>
    <recommendedName>
        <fullName evidence="3">Phytanoyl-CoA dioxygenase PhyH</fullName>
    </recommendedName>
</protein>
<proteinExistence type="predicted"/>
<organism evidence="1 2">
    <name type="scientific">Maricaulis maris</name>
    <dbReference type="NCBI Taxonomy" id="74318"/>
    <lineage>
        <taxon>Bacteria</taxon>
        <taxon>Pseudomonadati</taxon>
        <taxon>Pseudomonadota</taxon>
        <taxon>Alphaproteobacteria</taxon>
        <taxon>Maricaulales</taxon>
        <taxon>Maricaulaceae</taxon>
        <taxon>Maricaulis</taxon>
    </lineage>
</organism>
<comment type="caution">
    <text evidence="1">The sequence shown here is derived from an EMBL/GenBank/DDBJ whole genome shotgun (WGS) entry which is preliminary data.</text>
</comment>